<dbReference type="AlphaFoldDB" id="A0A5C3R1E0"/>
<organism evidence="2 3">
    <name type="scientific">Pterulicium gracile</name>
    <dbReference type="NCBI Taxonomy" id="1884261"/>
    <lineage>
        <taxon>Eukaryota</taxon>
        <taxon>Fungi</taxon>
        <taxon>Dikarya</taxon>
        <taxon>Basidiomycota</taxon>
        <taxon>Agaricomycotina</taxon>
        <taxon>Agaricomycetes</taxon>
        <taxon>Agaricomycetidae</taxon>
        <taxon>Agaricales</taxon>
        <taxon>Pleurotineae</taxon>
        <taxon>Pterulaceae</taxon>
        <taxon>Pterulicium</taxon>
    </lineage>
</organism>
<keyword evidence="1" id="KW-0812">Transmembrane</keyword>
<feature type="transmembrane region" description="Helical" evidence="1">
    <location>
        <begin position="12"/>
        <end position="29"/>
    </location>
</feature>
<keyword evidence="3" id="KW-1185">Reference proteome</keyword>
<dbReference type="OrthoDB" id="529273at2759"/>
<evidence type="ECO:0000313" key="3">
    <source>
        <dbReference type="Proteomes" id="UP000305067"/>
    </source>
</evidence>
<accession>A0A5C3R1E0</accession>
<evidence type="ECO:0000256" key="1">
    <source>
        <dbReference type="SAM" id="Phobius"/>
    </source>
</evidence>
<keyword evidence="1" id="KW-1133">Transmembrane helix</keyword>
<dbReference type="EMBL" id="ML178818">
    <property type="protein sequence ID" value="TFL04534.1"/>
    <property type="molecule type" value="Genomic_DNA"/>
</dbReference>
<keyword evidence="1" id="KW-0472">Membrane</keyword>
<evidence type="ECO:0000313" key="2">
    <source>
        <dbReference type="EMBL" id="TFL04534.1"/>
    </source>
</evidence>
<dbReference type="Proteomes" id="UP000305067">
    <property type="component" value="Unassembled WGS sequence"/>
</dbReference>
<gene>
    <name evidence="2" type="ORF">BDV98DRAFT_502406</name>
</gene>
<proteinExistence type="predicted"/>
<name>A0A5C3R1E0_9AGAR</name>
<sequence length="486" mass="53925">MTLWLSPPTRRELTLLLFAFTVYVLFYNIDASLRTMGFSAAEIQQNWLSKVGLNPSGEPIIGPDGRKLPAWRDPLELEIYGDWEWNEGEIAGGDLYSSQGKGVGKYGAMWQSLKSLDRHTNLDAPTVDGAVEKWGAIPTANIMQHVNGYTVVKNLIIFNGTVYLVTDDTSNTPPATSISMAIGRYGGTELKVISSREALVLIPAYGARIYGTSCVSTDSSPDVNTLFALWRAYSSLDPRIDALGQTTLRPPHRLIFSHMKEYSDPQPKNPKDLHPRVRTHIGFPRLFASTVFPNMDVEFSEEWNDYQDAQTPFVIDTAVVANRQASIGLTGDGPDSLSGLFSLPSSEYWLEPMRRSLATTLGVHAERGQAPKRLSVTYIHNQETAGGLWLKEANYDSLLQALRKLGSSYDVHIISSQDDWESKLKVIMQSTVVLGAHGDHLFDSVFMHPTSSSSLLEFFPPNKFSSRNQEAVQEAGHRYIAFSGTK</sequence>
<reference evidence="2 3" key="1">
    <citation type="journal article" date="2019" name="Nat. Ecol. Evol.">
        <title>Megaphylogeny resolves global patterns of mushroom evolution.</title>
        <authorList>
            <person name="Varga T."/>
            <person name="Krizsan K."/>
            <person name="Foldi C."/>
            <person name="Dima B."/>
            <person name="Sanchez-Garcia M."/>
            <person name="Sanchez-Ramirez S."/>
            <person name="Szollosi G.J."/>
            <person name="Szarkandi J.G."/>
            <person name="Papp V."/>
            <person name="Albert L."/>
            <person name="Andreopoulos W."/>
            <person name="Angelini C."/>
            <person name="Antonin V."/>
            <person name="Barry K.W."/>
            <person name="Bougher N.L."/>
            <person name="Buchanan P."/>
            <person name="Buyck B."/>
            <person name="Bense V."/>
            <person name="Catcheside P."/>
            <person name="Chovatia M."/>
            <person name="Cooper J."/>
            <person name="Damon W."/>
            <person name="Desjardin D."/>
            <person name="Finy P."/>
            <person name="Geml J."/>
            <person name="Haridas S."/>
            <person name="Hughes K."/>
            <person name="Justo A."/>
            <person name="Karasinski D."/>
            <person name="Kautmanova I."/>
            <person name="Kiss B."/>
            <person name="Kocsube S."/>
            <person name="Kotiranta H."/>
            <person name="LaButti K.M."/>
            <person name="Lechner B.E."/>
            <person name="Liimatainen K."/>
            <person name="Lipzen A."/>
            <person name="Lukacs Z."/>
            <person name="Mihaltcheva S."/>
            <person name="Morgado L.N."/>
            <person name="Niskanen T."/>
            <person name="Noordeloos M.E."/>
            <person name="Ohm R.A."/>
            <person name="Ortiz-Santana B."/>
            <person name="Ovrebo C."/>
            <person name="Racz N."/>
            <person name="Riley R."/>
            <person name="Savchenko A."/>
            <person name="Shiryaev A."/>
            <person name="Soop K."/>
            <person name="Spirin V."/>
            <person name="Szebenyi C."/>
            <person name="Tomsovsky M."/>
            <person name="Tulloss R.E."/>
            <person name="Uehling J."/>
            <person name="Grigoriev I.V."/>
            <person name="Vagvolgyi C."/>
            <person name="Papp T."/>
            <person name="Martin F.M."/>
            <person name="Miettinen O."/>
            <person name="Hibbett D.S."/>
            <person name="Nagy L.G."/>
        </authorList>
    </citation>
    <scope>NUCLEOTIDE SEQUENCE [LARGE SCALE GENOMIC DNA]</scope>
    <source>
        <strain evidence="2 3">CBS 309.79</strain>
    </source>
</reference>
<protein>
    <submittedName>
        <fullName evidence="2">Uncharacterized protein</fullName>
    </submittedName>
</protein>
<dbReference type="STRING" id="1884261.A0A5C3R1E0"/>